<keyword evidence="3" id="KW-1185">Reference proteome</keyword>
<dbReference type="EMBL" id="JBDFQZ010000010">
    <property type="protein sequence ID" value="KAK9682576.1"/>
    <property type="molecule type" value="Genomic_DNA"/>
</dbReference>
<gene>
    <name evidence="2" type="ORF">RND81_10G083100</name>
</gene>
<reference evidence="2" key="1">
    <citation type="submission" date="2024-03" db="EMBL/GenBank/DDBJ databases">
        <title>WGS assembly of Saponaria officinalis var. Norfolk2.</title>
        <authorList>
            <person name="Jenkins J."/>
            <person name="Shu S."/>
            <person name="Grimwood J."/>
            <person name="Barry K."/>
            <person name="Goodstein D."/>
            <person name="Schmutz J."/>
            <person name="Leebens-Mack J."/>
            <person name="Osbourn A."/>
        </authorList>
    </citation>
    <scope>NUCLEOTIDE SEQUENCE [LARGE SCALE GENOMIC DNA]</scope>
    <source>
        <strain evidence="2">JIC</strain>
    </source>
</reference>
<accession>A0AAW1HZE3</accession>
<dbReference type="AlphaFoldDB" id="A0AAW1HZE3"/>
<evidence type="ECO:0000256" key="1">
    <source>
        <dbReference type="SAM" id="MobiDB-lite"/>
    </source>
</evidence>
<feature type="region of interest" description="Disordered" evidence="1">
    <location>
        <begin position="101"/>
        <end position="130"/>
    </location>
</feature>
<comment type="caution">
    <text evidence="2">The sequence shown here is derived from an EMBL/GenBank/DDBJ whole genome shotgun (WGS) entry which is preliminary data.</text>
</comment>
<dbReference type="Proteomes" id="UP001443914">
    <property type="component" value="Unassembled WGS sequence"/>
</dbReference>
<proteinExistence type="predicted"/>
<feature type="region of interest" description="Disordered" evidence="1">
    <location>
        <begin position="156"/>
        <end position="180"/>
    </location>
</feature>
<name>A0AAW1HZE3_SAPOF</name>
<organism evidence="2 3">
    <name type="scientific">Saponaria officinalis</name>
    <name type="common">Common soapwort</name>
    <name type="synonym">Lychnis saponaria</name>
    <dbReference type="NCBI Taxonomy" id="3572"/>
    <lineage>
        <taxon>Eukaryota</taxon>
        <taxon>Viridiplantae</taxon>
        <taxon>Streptophyta</taxon>
        <taxon>Embryophyta</taxon>
        <taxon>Tracheophyta</taxon>
        <taxon>Spermatophyta</taxon>
        <taxon>Magnoliopsida</taxon>
        <taxon>eudicotyledons</taxon>
        <taxon>Gunneridae</taxon>
        <taxon>Pentapetalae</taxon>
        <taxon>Caryophyllales</taxon>
        <taxon>Caryophyllaceae</taxon>
        <taxon>Caryophylleae</taxon>
        <taxon>Saponaria</taxon>
    </lineage>
</organism>
<sequence>MELTGTTCQPGSVGWSTRLAQQNRYRRCWILAQRRGKGSLYGRDVDPSLFMHTTNHSYFGISSQMGKKQPHISKLNRHIRRCIIASKRNIFNDHKRVLGSRAGVETTGRKKTKRKNAGESSRKSRTTRLTSPTNNTVLTIDTSSEQATNNIVLQPRAEEESLSHKKSKRKIVGESSRRTRARRSILPPNAAVLTNDPRTEEAADNLNVSSEMECNEYNIVLQPRAEEESLSQEKTKKKKGKIKIVGESSRRTRARLLILPPNAAVLTNDTRTEGAADNLNVCSEMECNEYNIVLQPRAEEESLS</sequence>
<evidence type="ECO:0000313" key="2">
    <source>
        <dbReference type="EMBL" id="KAK9682576.1"/>
    </source>
</evidence>
<evidence type="ECO:0000313" key="3">
    <source>
        <dbReference type="Proteomes" id="UP001443914"/>
    </source>
</evidence>
<protein>
    <submittedName>
        <fullName evidence="2">Uncharacterized protein</fullName>
    </submittedName>
</protein>